<accession>A0A6J7X7G9</accession>
<dbReference type="EMBL" id="LR798362">
    <property type="protein sequence ID" value="CAB5226772.1"/>
    <property type="molecule type" value="Genomic_DNA"/>
</dbReference>
<dbReference type="Pfam" id="PF09967">
    <property type="entry name" value="DUF2201"/>
    <property type="match status" value="1"/>
</dbReference>
<evidence type="ECO:0000313" key="10">
    <source>
        <dbReference type="EMBL" id="CAB5226772.1"/>
    </source>
</evidence>
<organism evidence="10">
    <name type="scientific">uncultured Caudovirales phage</name>
    <dbReference type="NCBI Taxonomy" id="2100421"/>
    <lineage>
        <taxon>Viruses</taxon>
        <taxon>Duplodnaviria</taxon>
        <taxon>Heunggongvirae</taxon>
        <taxon>Uroviricota</taxon>
        <taxon>Caudoviricetes</taxon>
        <taxon>Peduoviridae</taxon>
        <taxon>Maltschvirus</taxon>
        <taxon>Maltschvirus maltsch</taxon>
    </lineage>
</organism>
<dbReference type="InterPro" id="IPR025154">
    <property type="entry name" value="Put_metallopeptidase_dom"/>
</dbReference>
<evidence type="ECO:0000313" key="5">
    <source>
        <dbReference type="EMBL" id="CAB4168361.1"/>
    </source>
</evidence>
<proteinExistence type="predicted"/>
<evidence type="ECO:0000259" key="1">
    <source>
        <dbReference type="Pfam" id="PF09967"/>
    </source>
</evidence>
<evidence type="ECO:0000313" key="4">
    <source>
        <dbReference type="EMBL" id="CAB4167675.1"/>
    </source>
</evidence>
<dbReference type="EMBL" id="LR797024">
    <property type="protein sequence ID" value="CAB4181767.1"/>
    <property type="molecule type" value="Genomic_DNA"/>
</dbReference>
<gene>
    <name evidence="6" type="ORF">UFOVP1058_63</name>
    <name evidence="7" type="ORF">UFOVP1289_18</name>
    <name evidence="8" type="ORF">UFOVP1410_68</name>
    <name evidence="10" type="ORF">UFOVP1514_33</name>
    <name evidence="9" type="ORF">UFOVP1642_45</name>
    <name evidence="3" type="ORF">UFOVP656_17</name>
    <name evidence="4" type="ORF">UFOVP857_39</name>
    <name evidence="5" type="ORF">UFOVP879_7</name>
</gene>
<dbReference type="InterPro" id="IPR036465">
    <property type="entry name" value="vWFA_dom_sf"/>
</dbReference>
<dbReference type="EMBL" id="LR796804">
    <property type="protein sequence ID" value="CAB4167675.1"/>
    <property type="molecule type" value="Genomic_DNA"/>
</dbReference>
<dbReference type="Pfam" id="PF13203">
    <property type="entry name" value="DUF2201_N"/>
    <property type="match status" value="1"/>
</dbReference>
<feature type="domain" description="VWA-like" evidence="1">
    <location>
        <begin position="283"/>
        <end position="417"/>
    </location>
</feature>
<evidence type="ECO:0000259" key="2">
    <source>
        <dbReference type="Pfam" id="PF13203"/>
    </source>
</evidence>
<dbReference type="InterPro" id="IPR018698">
    <property type="entry name" value="VWA-like_dom"/>
</dbReference>
<dbReference type="EMBL" id="LR796827">
    <property type="protein sequence ID" value="CAB4168361.1"/>
    <property type="molecule type" value="Genomic_DNA"/>
</dbReference>
<reference evidence="10" key="1">
    <citation type="submission" date="2020-05" db="EMBL/GenBank/DDBJ databases">
        <authorList>
            <person name="Chiriac C."/>
            <person name="Salcher M."/>
            <person name="Ghai R."/>
            <person name="Kavagutti S V."/>
        </authorList>
    </citation>
    <scope>NUCLEOTIDE SEQUENCE</scope>
</reference>
<dbReference type="PANTHER" id="PTHR38730">
    <property type="entry name" value="SLL7028 PROTEIN"/>
    <property type="match status" value="1"/>
</dbReference>
<evidence type="ECO:0000313" key="7">
    <source>
        <dbReference type="EMBL" id="CAB4195387.1"/>
    </source>
</evidence>
<dbReference type="EMBL" id="LR797356">
    <property type="protein sequence ID" value="CAB4205363.1"/>
    <property type="molecule type" value="Genomic_DNA"/>
</dbReference>
<evidence type="ECO:0000313" key="3">
    <source>
        <dbReference type="EMBL" id="CAB4155810.1"/>
    </source>
</evidence>
<feature type="domain" description="Putative metallopeptidase" evidence="2">
    <location>
        <begin position="55"/>
        <end position="275"/>
    </location>
</feature>
<evidence type="ECO:0000313" key="8">
    <source>
        <dbReference type="EMBL" id="CAB4205363.1"/>
    </source>
</evidence>
<evidence type="ECO:0000313" key="6">
    <source>
        <dbReference type="EMBL" id="CAB4181767.1"/>
    </source>
</evidence>
<dbReference type="EMBL" id="LR797506">
    <property type="protein sequence ID" value="CAB4221738.1"/>
    <property type="molecule type" value="Genomic_DNA"/>
</dbReference>
<protein>
    <submittedName>
        <fullName evidence="10">VWA-like domain containing protein</fullName>
    </submittedName>
</protein>
<name>A0A6J7X7G9_9CAUD</name>
<evidence type="ECO:0000313" key="9">
    <source>
        <dbReference type="EMBL" id="CAB4221738.1"/>
    </source>
</evidence>
<dbReference type="PANTHER" id="PTHR38730:SF1">
    <property type="entry name" value="SLL7028 PROTEIN"/>
    <property type="match status" value="1"/>
</dbReference>
<dbReference type="EMBL" id="LR797234">
    <property type="protein sequence ID" value="CAB4195387.1"/>
    <property type="molecule type" value="Genomic_DNA"/>
</dbReference>
<dbReference type="EMBL" id="LR796643">
    <property type="protein sequence ID" value="CAB4155810.1"/>
    <property type="molecule type" value="Genomic_DNA"/>
</dbReference>
<dbReference type="SUPFAM" id="SSF53300">
    <property type="entry name" value="vWA-like"/>
    <property type="match status" value="1"/>
</dbReference>
<sequence length="418" mass="46279">MAPREPRCPVMSTAAQAMSRAALEDKLFAAKLKLMGHDDYIRWSGVMTMGSTYLVDSIPTAMTDGRNEWYGTEFVRELGVRELRFVILHENLHKMARHLIVWEDLHKEDPELANQACDHWINLTLHDLDPVEKFTAHPRREGERMGCHDPRFRGMDTKQIFDILKQEKQNQAGQAGPAGFDTHDWEGASKLTEKEKEQLSKDVDRAMRQGAAAAHRAGVGSDGSSRLFGQLLAPKVDWREQLRQFVSSNTRAKDVSSWRKVNRRLVSEGIYLPSLIGERVRSVVVGVDTSGSIGSKELTAFLSEVAGIAEGVQPEKLHLFYWDSHVAGHEVYGVGGSSLSDLRLSTKPAGGGGTDPRCVIEAIAKLGDPRPDCVVMLTDGYITDWGVWPSGVPLLWVVCGSGGRNIMAPVGQTIHMDN</sequence>